<dbReference type="EMBL" id="HBUF01342812">
    <property type="protein sequence ID" value="CAG6705911.1"/>
    <property type="molecule type" value="Transcribed_RNA"/>
</dbReference>
<sequence length="150" mass="17130">MTLSTLTDEDNKLQTTILVCPGYDSQYSTPLSLVNKKTSPRHLYQQHTVLTHYTKFQASTYVCILNTYTQTLENTFTAFTTIVQHNIKCIIFAQWARKKKALQFINSCIVGFAKQISQNNCQRLYLTCVNLPFQNSTCVRGNKKGHILLA</sequence>
<proteinExistence type="predicted"/>
<organism evidence="1">
    <name type="scientific">Cacopsylla melanoneura</name>
    <dbReference type="NCBI Taxonomy" id="428564"/>
    <lineage>
        <taxon>Eukaryota</taxon>
        <taxon>Metazoa</taxon>
        <taxon>Ecdysozoa</taxon>
        <taxon>Arthropoda</taxon>
        <taxon>Hexapoda</taxon>
        <taxon>Insecta</taxon>
        <taxon>Pterygota</taxon>
        <taxon>Neoptera</taxon>
        <taxon>Paraneoptera</taxon>
        <taxon>Hemiptera</taxon>
        <taxon>Sternorrhyncha</taxon>
        <taxon>Psylloidea</taxon>
        <taxon>Psyllidae</taxon>
        <taxon>Psyllinae</taxon>
        <taxon>Cacopsylla</taxon>
    </lineage>
</organism>
<reference evidence="1" key="1">
    <citation type="submission" date="2021-05" db="EMBL/GenBank/DDBJ databases">
        <authorList>
            <person name="Alioto T."/>
            <person name="Alioto T."/>
            <person name="Gomez Garrido J."/>
        </authorList>
    </citation>
    <scope>NUCLEOTIDE SEQUENCE</scope>
</reference>
<dbReference type="EMBL" id="HBUF01342810">
    <property type="protein sequence ID" value="CAG6705906.1"/>
    <property type="molecule type" value="Transcribed_RNA"/>
</dbReference>
<accession>A0A8D8UF02</accession>
<dbReference type="AlphaFoldDB" id="A0A8D8UF02"/>
<dbReference type="EMBL" id="HBUF01342811">
    <property type="protein sequence ID" value="CAG6705908.1"/>
    <property type="molecule type" value="Transcribed_RNA"/>
</dbReference>
<name>A0A8D8UF02_9HEMI</name>
<protein>
    <submittedName>
        <fullName evidence="1">Uncharacterized protein</fullName>
    </submittedName>
</protein>
<dbReference type="EMBL" id="HBUF01342813">
    <property type="protein sequence ID" value="CAG6705914.1"/>
    <property type="molecule type" value="Transcribed_RNA"/>
</dbReference>
<evidence type="ECO:0000313" key="1">
    <source>
        <dbReference type="EMBL" id="CAG6705906.1"/>
    </source>
</evidence>